<name>A0A061S423_9CHLO</name>
<evidence type="ECO:0000259" key="4">
    <source>
        <dbReference type="Pfam" id="PF00294"/>
    </source>
</evidence>
<keyword evidence="1" id="KW-0808">Transferase</keyword>
<dbReference type="Pfam" id="PF00294">
    <property type="entry name" value="PfkB"/>
    <property type="match status" value="1"/>
</dbReference>
<feature type="compositionally biased region" description="Low complexity" evidence="3">
    <location>
        <begin position="189"/>
        <end position="198"/>
    </location>
</feature>
<feature type="domain" description="Carbohydrate kinase PfkB" evidence="4">
    <location>
        <begin position="6"/>
        <end position="168"/>
    </location>
</feature>
<organism evidence="5">
    <name type="scientific">Tetraselmis sp. GSL018</name>
    <dbReference type="NCBI Taxonomy" id="582737"/>
    <lineage>
        <taxon>Eukaryota</taxon>
        <taxon>Viridiplantae</taxon>
        <taxon>Chlorophyta</taxon>
        <taxon>core chlorophytes</taxon>
        <taxon>Chlorodendrophyceae</taxon>
        <taxon>Chlorodendrales</taxon>
        <taxon>Chlorodendraceae</taxon>
        <taxon>Tetraselmis</taxon>
    </lineage>
</organism>
<dbReference type="Gene3D" id="3.40.1190.20">
    <property type="match status" value="1"/>
</dbReference>
<feature type="region of interest" description="Disordered" evidence="3">
    <location>
        <begin position="168"/>
        <end position="269"/>
    </location>
</feature>
<reference evidence="5" key="1">
    <citation type="submission" date="2014-05" db="EMBL/GenBank/DDBJ databases">
        <title>The transcriptome of the halophilic microalga Tetraselmis sp. GSL018 isolated from the Great Salt Lake, Utah.</title>
        <authorList>
            <person name="Jinkerson R.E."/>
            <person name="D'Adamo S."/>
            <person name="Posewitz M.C."/>
        </authorList>
    </citation>
    <scope>NUCLEOTIDE SEQUENCE</scope>
    <source>
        <strain evidence="5">GSL018</strain>
    </source>
</reference>
<evidence type="ECO:0000256" key="3">
    <source>
        <dbReference type="SAM" id="MobiDB-lite"/>
    </source>
</evidence>
<feature type="compositionally biased region" description="Low complexity" evidence="3">
    <location>
        <begin position="216"/>
        <end position="250"/>
    </location>
</feature>
<feature type="compositionally biased region" description="Pro residues" evidence="3">
    <location>
        <begin position="251"/>
        <end position="269"/>
    </location>
</feature>
<protein>
    <submittedName>
        <fullName evidence="5">Pfkb-like carbohydrate kinase family protein</fullName>
    </submittedName>
</protein>
<dbReference type="InterPro" id="IPR011611">
    <property type="entry name" value="PfkB_dom"/>
</dbReference>
<dbReference type="PANTHER" id="PTHR10584:SF166">
    <property type="entry name" value="RIBOKINASE"/>
    <property type="match status" value="1"/>
</dbReference>
<evidence type="ECO:0000256" key="1">
    <source>
        <dbReference type="ARBA" id="ARBA00022679"/>
    </source>
</evidence>
<dbReference type="GO" id="GO:0016301">
    <property type="term" value="F:kinase activity"/>
    <property type="evidence" value="ECO:0007669"/>
    <property type="project" value="UniProtKB-KW"/>
</dbReference>
<dbReference type="InterPro" id="IPR029056">
    <property type="entry name" value="Ribokinase-like"/>
</dbReference>
<evidence type="ECO:0000313" key="5">
    <source>
        <dbReference type="EMBL" id="JAC79003.1"/>
    </source>
</evidence>
<evidence type="ECO:0000256" key="2">
    <source>
        <dbReference type="ARBA" id="ARBA00022777"/>
    </source>
</evidence>
<dbReference type="SUPFAM" id="SSF53613">
    <property type="entry name" value="Ribokinase-like"/>
    <property type="match status" value="1"/>
</dbReference>
<feature type="compositionally biased region" description="Pro residues" evidence="3">
    <location>
        <begin position="199"/>
        <end position="208"/>
    </location>
</feature>
<dbReference type="PANTHER" id="PTHR10584">
    <property type="entry name" value="SUGAR KINASE"/>
    <property type="match status" value="1"/>
</dbReference>
<dbReference type="AlphaFoldDB" id="A0A061S423"/>
<proteinExistence type="predicted"/>
<dbReference type="EMBL" id="GBEZ01006394">
    <property type="protein sequence ID" value="JAC79003.1"/>
    <property type="molecule type" value="Transcribed_RNA"/>
</dbReference>
<accession>A0A061S423</accession>
<keyword evidence="2 5" id="KW-0418">Kinase</keyword>
<sequence>MLQQATQSYCCSRTLIRGAGMVLLQREIPEEVNAEVAEVAAAAGVPVVLDAGGREGALDPGLLRRLAVLSPNETELARMTGMPTGSAEQVEAAAAALLGEGVGAVLVKLGSKGSLLLRPGETPFQQDAVPVEKIVDTTGAGDCYTAAWAVGRLRGLSPERAMAFACESSLPHGRPSSLPPHQQRGRGESPSPSAASVPRGPPPSPLAPPSRQLRQPRSACRAWAPPAASPAAPTSRSSSGGREASGCGRRSPPPQPPSAPPPLAEAPPQ</sequence>
<gene>
    <name evidence="5" type="ORF">TSPGSL018_13787</name>
</gene>